<dbReference type="SMART" id="SM00864">
    <property type="entry name" value="Tubulin"/>
    <property type="match status" value="1"/>
</dbReference>
<dbReference type="PANTHER" id="PTHR11588">
    <property type="entry name" value="TUBULIN"/>
    <property type="match status" value="1"/>
</dbReference>
<evidence type="ECO:0000313" key="9">
    <source>
        <dbReference type="Proteomes" id="UP001222325"/>
    </source>
</evidence>
<dbReference type="InterPro" id="IPR018316">
    <property type="entry name" value="Tubulin/FtsZ_2-layer-sand-dom"/>
</dbReference>
<keyword evidence="9" id="KW-1185">Reference proteome</keyword>
<dbReference type="PRINTS" id="PR01161">
    <property type="entry name" value="TUBULIN"/>
</dbReference>
<evidence type="ECO:0000256" key="5">
    <source>
        <dbReference type="ARBA" id="ARBA00023134"/>
    </source>
</evidence>
<organism evidence="8 9">
    <name type="scientific">Mycena belliarum</name>
    <dbReference type="NCBI Taxonomy" id="1033014"/>
    <lineage>
        <taxon>Eukaryota</taxon>
        <taxon>Fungi</taxon>
        <taxon>Dikarya</taxon>
        <taxon>Basidiomycota</taxon>
        <taxon>Agaricomycotina</taxon>
        <taxon>Agaricomycetes</taxon>
        <taxon>Agaricomycetidae</taxon>
        <taxon>Agaricales</taxon>
        <taxon>Marasmiineae</taxon>
        <taxon>Mycenaceae</taxon>
        <taxon>Mycena</taxon>
    </lineage>
</organism>
<dbReference type="InterPro" id="IPR003008">
    <property type="entry name" value="Tubulin_FtsZ_GTPase"/>
</dbReference>
<dbReference type="InterPro" id="IPR000217">
    <property type="entry name" value="Tubulin"/>
</dbReference>
<dbReference type="GO" id="GO:0005525">
    <property type="term" value="F:GTP binding"/>
    <property type="evidence" value="ECO:0007669"/>
    <property type="project" value="UniProtKB-KW"/>
</dbReference>
<keyword evidence="4" id="KW-0378">Hydrolase</keyword>
<dbReference type="InterPro" id="IPR002452">
    <property type="entry name" value="Alpha_tubulin"/>
</dbReference>
<dbReference type="PRINTS" id="PR01162">
    <property type="entry name" value="ALPHATUBULIN"/>
</dbReference>
<feature type="domain" description="Tubulin/FtsZ GTPase" evidence="7">
    <location>
        <begin position="48"/>
        <end position="226"/>
    </location>
</feature>
<evidence type="ECO:0000256" key="6">
    <source>
        <dbReference type="ARBA" id="ARBA00049117"/>
    </source>
</evidence>
<dbReference type="GO" id="GO:0005200">
    <property type="term" value="F:structural constituent of cytoskeleton"/>
    <property type="evidence" value="ECO:0007669"/>
    <property type="project" value="InterPro"/>
</dbReference>
<keyword evidence="5" id="KW-0342">GTP-binding</keyword>
<keyword evidence="3" id="KW-0547">Nucleotide-binding</keyword>
<dbReference type="AlphaFoldDB" id="A0AAD6XIN3"/>
<evidence type="ECO:0000256" key="3">
    <source>
        <dbReference type="ARBA" id="ARBA00022741"/>
    </source>
</evidence>
<evidence type="ECO:0000313" key="8">
    <source>
        <dbReference type="EMBL" id="KAJ7073390.1"/>
    </source>
</evidence>
<dbReference type="InterPro" id="IPR008280">
    <property type="entry name" value="Tub_FtsZ_C"/>
</dbReference>
<evidence type="ECO:0000256" key="4">
    <source>
        <dbReference type="ARBA" id="ARBA00022801"/>
    </source>
</evidence>
<dbReference type="GO" id="GO:0016787">
    <property type="term" value="F:hydrolase activity"/>
    <property type="evidence" value="ECO:0007669"/>
    <property type="project" value="UniProtKB-KW"/>
</dbReference>
<sequence>MREVISIHVGQAGVQIGNACWELYTLEHGLSPEGRIVDGSPSSTDTGFSTFFSETGSGKHVPRSLYIDLEPGVIDEVKTGPYRSLFHPETMVTGKEDAANNYARGHYTVGKELIDPVMDKIRRLSDNCSGLQGFFYGKQYKLEFGVYPAPQLSSSVVEPSVVEPYNSVLTTHTTLEHSDSSFMVDNGAIYDICKKNLGVVSPSFFNLNRLIAQLVSSITASLRFDGSLNVDLNEFQTNLVPFPGIHFPLATFSPIISAELKAHHEQNSMVKCDPREGLLYRGDVVPKDVSAAVAVIKTKRTIKFLRPTLVRIRAPPPPELSAAHTPLLA</sequence>
<dbReference type="SUPFAM" id="SSF55307">
    <property type="entry name" value="Tubulin C-terminal domain-like"/>
    <property type="match status" value="1"/>
</dbReference>
<accession>A0AAD6XIN3</accession>
<proteinExistence type="inferred from homology"/>
<comment type="similarity">
    <text evidence="1">Belongs to the tubulin family.</text>
</comment>
<dbReference type="SUPFAM" id="SSF52490">
    <property type="entry name" value="Tubulin nucleotide-binding domain-like"/>
    <property type="match status" value="1"/>
</dbReference>
<dbReference type="GO" id="GO:0005874">
    <property type="term" value="C:microtubule"/>
    <property type="evidence" value="ECO:0007669"/>
    <property type="project" value="UniProtKB-KW"/>
</dbReference>
<comment type="catalytic activity">
    <reaction evidence="6">
        <text>GTP + H2O = GDP + phosphate + H(+)</text>
        <dbReference type="Rhea" id="RHEA:19669"/>
        <dbReference type="ChEBI" id="CHEBI:15377"/>
        <dbReference type="ChEBI" id="CHEBI:15378"/>
        <dbReference type="ChEBI" id="CHEBI:37565"/>
        <dbReference type="ChEBI" id="CHEBI:43474"/>
        <dbReference type="ChEBI" id="CHEBI:58189"/>
    </reaction>
    <physiologicalReaction direction="left-to-right" evidence="6">
        <dbReference type="Rhea" id="RHEA:19670"/>
    </physiologicalReaction>
</comment>
<protein>
    <submittedName>
        <fullName evidence="8">Tubulin/FtsZ, GTPase domain-containing protein</fullName>
    </submittedName>
</protein>
<evidence type="ECO:0000259" key="7">
    <source>
        <dbReference type="SMART" id="SM00864"/>
    </source>
</evidence>
<dbReference type="Gene3D" id="3.40.50.1440">
    <property type="entry name" value="Tubulin/FtsZ, GTPase domain"/>
    <property type="match status" value="2"/>
</dbReference>
<dbReference type="GO" id="GO:0007017">
    <property type="term" value="P:microtubule-based process"/>
    <property type="evidence" value="ECO:0007669"/>
    <property type="project" value="InterPro"/>
</dbReference>
<dbReference type="Pfam" id="PF03953">
    <property type="entry name" value="Tubulin_C"/>
    <property type="match status" value="1"/>
</dbReference>
<dbReference type="Proteomes" id="UP001222325">
    <property type="component" value="Unassembled WGS sequence"/>
</dbReference>
<name>A0AAD6XIN3_9AGAR</name>
<reference evidence="8" key="1">
    <citation type="submission" date="2023-03" db="EMBL/GenBank/DDBJ databases">
        <title>Massive genome expansion in bonnet fungi (Mycena s.s.) driven by repeated elements and novel gene families across ecological guilds.</title>
        <authorList>
            <consortium name="Lawrence Berkeley National Laboratory"/>
            <person name="Harder C.B."/>
            <person name="Miyauchi S."/>
            <person name="Viragh M."/>
            <person name="Kuo A."/>
            <person name="Thoen E."/>
            <person name="Andreopoulos B."/>
            <person name="Lu D."/>
            <person name="Skrede I."/>
            <person name="Drula E."/>
            <person name="Henrissat B."/>
            <person name="Morin E."/>
            <person name="Kohler A."/>
            <person name="Barry K."/>
            <person name="LaButti K."/>
            <person name="Morin E."/>
            <person name="Salamov A."/>
            <person name="Lipzen A."/>
            <person name="Mereny Z."/>
            <person name="Hegedus B."/>
            <person name="Baldrian P."/>
            <person name="Stursova M."/>
            <person name="Weitz H."/>
            <person name="Taylor A."/>
            <person name="Grigoriev I.V."/>
            <person name="Nagy L.G."/>
            <person name="Martin F."/>
            <person name="Kauserud H."/>
        </authorList>
    </citation>
    <scope>NUCLEOTIDE SEQUENCE</scope>
    <source>
        <strain evidence="8">CBHHK173m</strain>
    </source>
</reference>
<dbReference type="InterPro" id="IPR036525">
    <property type="entry name" value="Tubulin/FtsZ_GTPase_sf"/>
</dbReference>
<dbReference type="EMBL" id="JARJCN010000115">
    <property type="protein sequence ID" value="KAJ7073390.1"/>
    <property type="molecule type" value="Genomic_DNA"/>
</dbReference>
<comment type="caution">
    <text evidence="8">The sequence shown here is derived from an EMBL/GenBank/DDBJ whole genome shotgun (WGS) entry which is preliminary data.</text>
</comment>
<evidence type="ECO:0000256" key="2">
    <source>
        <dbReference type="ARBA" id="ARBA00022701"/>
    </source>
</evidence>
<gene>
    <name evidence="8" type="ORF">B0H15DRAFT_963758</name>
</gene>
<evidence type="ECO:0000256" key="1">
    <source>
        <dbReference type="ARBA" id="ARBA00009636"/>
    </source>
</evidence>
<keyword evidence="2" id="KW-0493">Microtubule</keyword>
<dbReference type="Pfam" id="PF00091">
    <property type="entry name" value="Tubulin"/>
    <property type="match status" value="1"/>
</dbReference>